<organism evidence="4 5">
    <name type="scientific">Aquisphaera giovannonii</name>
    <dbReference type="NCBI Taxonomy" id="406548"/>
    <lineage>
        <taxon>Bacteria</taxon>
        <taxon>Pseudomonadati</taxon>
        <taxon>Planctomycetota</taxon>
        <taxon>Planctomycetia</taxon>
        <taxon>Isosphaerales</taxon>
        <taxon>Isosphaeraceae</taxon>
        <taxon>Aquisphaera</taxon>
    </lineage>
</organism>
<dbReference type="InterPro" id="IPR045584">
    <property type="entry name" value="Pilin-like"/>
</dbReference>
<dbReference type="EMBL" id="CP042997">
    <property type="protein sequence ID" value="QEH34595.1"/>
    <property type="molecule type" value="Genomic_DNA"/>
</dbReference>
<dbReference type="SUPFAM" id="SSF54523">
    <property type="entry name" value="Pili subunits"/>
    <property type="match status" value="1"/>
</dbReference>
<feature type="domain" description="DUF1559" evidence="3">
    <location>
        <begin position="614"/>
        <end position="760"/>
    </location>
</feature>
<protein>
    <recommendedName>
        <fullName evidence="3">DUF1559 domain-containing protein</fullName>
    </recommendedName>
</protein>
<feature type="chain" id="PRO_5023047254" description="DUF1559 domain-containing protein" evidence="2">
    <location>
        <begin position="40"/>
        <end position="822"/>
    </location>
</feature>
<evidence type="ECO:0000313" key="5">
    <source>
        <dbReference type="Proteomes" id="UP000324233"/>
    </source>
</evidence>
<dbReference type="Pfam" id="PF07596">
    <property type="entry name" value="SBP_bac_10"/>
    <property type="match status" value="1"/>
</dbReference>
<evidence type="ECO:0000259" key="3">
    <source>
        <dbReference type="Pfam" id="PF07596"/>
    </source>
</evidence>
<feature type="region of interest" description="Disordered" evidence="1">
    <location>
        <begin position="157"/>
        <end position="178"/>
    </location>
</feature>
<keyword evidence="2" id="KW-0732">Signal</keyword>
<dbReference type="PANTHER" id="PTHR30093:SF2">
    <property type="entry name" value="TYPE II SECRETION SYSTEM PROTEIN H"/>
    <property type="match status" value="1"/>
</dbReference>
<dbReference type="Proteomes" id="UP000324233">
    <property type="component" value="Chromosome"/>
</dbReference>
<gene>
    <name evidence="4" type="ORF">OJF2_31360</name>
</gene>
<dbReference type="InterPro" id="IPR027558">
    <property type="entry name" value="Pre_pil_HX9DG_C"/>
</dbReference>
<evidence type="ECO:0000256" key="1">
    <source>
        <dbReference type="SAM" id="MobiDB-lite"/>
    </source>
</evidence>
<dbReference type="AlphaFoldDB" id="A0A5B9W3F3"/>
<evidence type="ECO:0000256" key="2">
    <source>
        <dbReference type="SAM" id="SignalP"/>
    </source>
</evidence>
<dbReference type="NCBIfam" id="TIGR04294">
    <property type="entry name" value="pre_pil_HX9DG"/>
    <property type="match status" value="1"/>
</dbReference>
<keyword evidence="5" id="KW-1185">Reference proteome</keyword>
<accession>A0A5B9W3F3</accession>
<name>A0A5B9W3F3_9BACT</name>
<evidence type="ECO:0000313" key="4">
    <source>
        <dbReference type="EMBL" id="QEH34595.1"/>
    </source>
</evidence>
<dbReference type="PANTHER" id="PTHR30093">
    <property type="entry name" value="GENERAL SECRETION PATHWAY PROTEIN G"/>
    <property type="match status" value="1"/>
</dbReference>
<proteinExistence type="predicted"/>
<feature type="signal peptide" evidence="2">
    <location>
        <begin position="1"/>
        <end position="39"/>
    </location>
</feature>
<reference evidence="4 5" key="1">
    <citation type="submission" date="2019-08" db="EMBL/GenBank/DDBJ databases">
        <title>Deep-cultivation of Planctomycetes and their phenomic and genomic characterization uncovers novel biology.</title>
        <authorList>
            <person name="Wiegand S."/>
            <person name="Jogler M."/>
            <person name="Boedeker C."/>
            <person name="Pinto D."/>
            <person name="Vollmers J."/>
            <person name="Rivas-Marin E."/>
            <person name="Kohn T."/>
            <person name="Peeters S.H."/>
            <person name="Heuer A."/>
            <person name="Rast P."/>
            <person name="Oberbeckmann S."/>
            <person name="Bunk B."/>
            <person name="Jeske O."/>
            <person name="Meyerdierks A."/>
            <person name="Storesund J.E."/>
            <person name="Kallscheuer N."/>
            <person name="Luecker S."/>
            <person name="Lage O.M."/>
            <person name="Pohl T."/>
            <person name="Merkel B.J."/>
            <person name="Hornburger P."/>
            <person name="Mueller R.-W."/>
            <person name="Bruemmer F."/>
            <person name="Labrenz M."/>
            <person name="Spormann A.M."/>
            <person name="Op den Camp H."/>
            <person name="Overmann J."/>
            <person name="Amann R."/>
            <person name="Jetten M.S.M."/>
            <person name="Mascher T."/>
            <person name="Medema M.H."/>
            <person name="Devos D.P."/>
            <person name="Kaster A.-K."/>
            <person name="Ovreas L."/>
            <person name="Rohde M."/>
            <person name="Galperin M.Y."/>
            <person name="Jogler C."/>
        </authorList>
    </citation>
    <scope>NUCLEOTIDE SEQUENCE [LARGE SCALE GENOMIC DNA]</scope>
    <source>
        <strain evidence="4 5">OJF2</strain>
    </source>
</reference>
<dbReference type="Gene3D" id="3.30.700.10">
    <property type="entry name" value="Glycoprotein, Type 4 Pilin"/>
    <property type="match status" value="1"/>
</dbReference>
<dbReference type="KEGG" id="agv:OJF2_31360"/>
<dbReference type="InterPro" id="IPR011453">
    <property type="entry name" value="DUF1559"/>
</dbReference>
<sequence length="822" mass="87185" precursor="true">MVRVVNGILEVGRASARPAARLLLAAVAVCLIPAATASAQATSSGGRYFPQKDLIAYFDFEGLDAHGDAWKQTSAQKLLNDTKLGALLEDLAGQVVGLAQKDTPEDKRMPADTYLALVKRAARDGFAVAAFGEAPRNVRAGLVLRKANRPDVTGLIETATKPAPGGDQPAPKTETQKGRAVHQIQELVWWAEGDDLVVSNKDGFEAITDVADGKAPSAAGNPLVAPLAKGEDGVVPVAYGFFDLTALPPMSPDAVKLGFDGLKRVEVQWGFQEDALMTSVRFVAPSPRRGVLAMFDQPALTLKSLPPIPAGRSAFAAFSVDPLKTYEQFVAISKEQNPASAEGFDAMEGAIRGQLGFDLRTDLLKNLGPGLALYSQGPAVAMENLDVQAAMLAAYGGLTVSLQARDEDALAKHLETLVNVANQAISRPGGNSPQLRKREGKETIYTLEFPPGTMPPQFASLSPSVGLGKDQLVISGTVEGVEKALALSAPGAARWAPEGAFARPAERLPKEFFALYVSDPSETLPQLIPNLPQLLDSIKAQIPPGVAANPLNEIHIDADKLPKADELKALLFPATTAITTDAQGMRLVQREPLPSLTSPATAGVLAGLMLPAVQSAREAARRAQCVNNEKQIMLAMHNYHSANNAFPRDITDKDGKPLLSWRVAILPFIEQNDLYMKFKLDEPWDSPNNKPLLAEMPKAFLCPSLAKADPTMTTYRGFEGPGAMFEAGQDIGMAAVTDGTSNTIMIVEAKEAAPWTKPGGLAFDQGADADPAHYGAGSSHPGGFNAGFDDGSVRFIKDTVAVQVFKALVTRAGGEVIAADQF</sequence>